<keyword evidence="2 4" id="KW-0863">Zinc-finger</keyword>
<name>A0AAE1NXY8_9EUCA</name>
<proteinExistence type="predicted"/>
<dbReference type="SUPFAM" id="SSF57850">
    <property type="entry name" value="RING/U-box"/>
    <property type="match status" value="1"/>
</dbReference>
<accession>A0AAE1NXY8</accession>
<organism evidence="7 8">
    <name type="scientific">Petrolisthes manimaculis</name>
    <dbReference type="NCBI Taxonomy" id="1843537"/>
    <lineage>
        <taxon>Eukaryota</taxon>
        <taxon>Metazoa</taxon>
        <taxon>Ecdysozoa</taxon>
        <taxon>Arthropoda</taxon>
        <taxon>Crustacea</taxon>
        <taxon>Multicrustacea</taxon>
        <taxon>Malacostraca</taxon>
        <taxon>Eumalacostraca</taxon>
        <taxon>Eucarida</taxon>
        <taxon>Decapoda</taxon>
        <taxon>Pleocyemata</taxon>
        <taxon>Anomura</taxon>
        <taxon>Galatheoidea</taxon>
        <taxon>Porcellanidae</taxon>
        <taxon>Petrolisthes</taxon>
    </lineage>
</organism>
<sequence length="322" mass="34889">MYSRLQFNDYRMGQSSSNPLRENLESLHSQLMKHAGADYDIATTTTLTYDQFLGYITQLNHICREYEDEAKQVLVFAVKKGTDSTIFWKATVRIACVKLSTDNNKVQSYRLLNIRQFLQVFRRITYECTGGTLGDMEGIIATEETTDVRGECGTNNSVVPVPPTMAASMVLGGMREVAASGGGTAASGGSGGGGGGGGGGTSLDECVICLERRPDVILPCAHAYCLPCIEQWWEYTTIPPPREQCSTSSTSTASTSASSTSYSPTSSSSGYLYGMNVKDKTCPVCRECLASTDDTWVISEHPDTHQVNQEIRRALIGLAGDE</sequence>
<evidence type="ECO:0000313" key="8">
    <source>
        <dbReference type="Proteomes" id="UP001292094"/>
    </source>
</evidence>
<dbReference type="Pfam" id="PF00097">
    <property type="entry name" value="zf-C3HC4"/>
    <property type="match status" value="1"/>
</dbReference>
<dbReference type="GO" id="GO:0051865">
    <property type="term" value="P:protein autoubiquitination"/>
    <property type="evidence" value="ECO:0007669"/>
    <property type="project" value="TreeGrafter"/>
</dbReference>
<gene>
    <name evidence="7" type="ORF">Pmani_030213</name>
</gene>
<dbReference type="EMBL" id="JAWZYT010003652">
    <property type="protein sequence ID" value="KAK4297361.1"/>
    <property type="molecule type" value="Genomic_DNA"/>
</dbReference>
<evidence type="ECO:0000256" key="3">
    <source>
        <dbReference type="ARBA" id="ARBA00022833"/>
    </source>
</evidence>
<feature type="domain" description="RING-type" evidence="6">
    <location>
        <begin position="206"/>
        <end position="286"/>
    </location>
</feature>
<evidence type="ECO:0000256" key="1">
    <source>
        <dbReference type="ARBA" id="ARBA00022723"/>
    </source>
</evidence>
<evidence type="ECO:0000256" key="5">
    <source>
        <dbReference type="SAM" id="MobiDB-lite"/>
    </source>
</evidence>
<evidence type="ECO:0000256" key="4">
    <source>
        <dbReference type="PROSITE-ProRule" id="PRU00175"/>
    </source>
</evidence>
<dbReference type="InterPro" id="IPR017907">
    <property type="entry name" value="Znf_RING_CS"/>
</dbReference>
<dbReference type="GO" id="GO:0008270">
    <property type="term" value="F:zinc ion binding"/>
    <property type="evidence" value="ECO:0007669"/>
    <property type="project" value="UniProtKB-KW"/>
</dbReference>
<dbReference type="PROSITE" id="PS50089">
    <property type="entry name" value="ZF_RING_2"/>
    <property type="match status" value="1"/>
</dbReference>
<dbReference type="SMART" id="SM00184">
    <property type="entry name" value="RING"/>
    <property type="match status" value="1"/>
</dbReference>
<evidence type="ECO:0000256" key="2">
    <source>
        <dbReference type="ARBA" id="ARBA00022771"/>
    </source>
</evidence>
<feature type="compositionally biased region" description="Low complexity" evidence="5">
    <location>
        <begin position="246"/>
        <end position="268"/>
    </location>
</feature>
<dbReference type="InterPro" id="IPR047126">
    <property type="entry name" value="RNF141-like"/>
</dbReference>
<comment type="caution">
    <text evidence="7">The sequence shown here is derived from an EMBL/GenBank/DDBJ whole genome shotgun (WGS) entry which is preliminary data.</text>
</comment>
<reference evidence="7" key="1">
    <citation type="submission" date="2023-11" db="EMBL/GenBank/DDBJ databases">
        <title>Genome assemblies of two species of porcelain crab, Petrolisthes cinctipes and Petrolisthes manimaculis (Anomura: Porcellanidae).</title>
        <authorList>
            <person name="Angst P."/>
        </authorList>
    </citation>
    <scope>NUCLEOTIDE SEQUENCE</scope>
    <source>
        <strain evidence="7">PB745_02</strain>
        <tissue evidence="7">Gill</tissue>
    </source>
</reference>
<dbReference type="InterPro" id="IPR001841">
    <property type="entry name" value="Znf_RING"/>
</dbReference>
<keyword evidence="1" id="KW-0479">Metal-binding</keyword>
<dbReference type="AlphaFoldDB" id="A0AAE1NXY8"/>
<dbReference type="Gene3D" id="3.30.40.10">
    <property type="entry name" value="Zinc/RING finger domain, C3HC4 (zinc finger)"/>
    <property type="match status" value="1"/>
</dbReference>
<keyword evidence="8" id="KW-1185">Reference proteome</keyword>
<dbReference type="Proteomes" id="UP001292094">
    <property type="component" value="Unassembled WGS sequence"/>
</dbReference>
<dbReference type="InterPro" id="IPR018957">
    <property type="entry name" value="Znf_C3HC4_RING-type"/>
</dbReference>
<dbReference type="PANTHER" id="PTHR12109">
    <property type="entry name" value="RING FINGER PROTEIN 141-RELATED"/>
    <property type="match status" value="1"/>
</dbReference>
<protein>
    <recommendedName>
        <fullName evidence="6">RING-type domain-containing protein</fullName>
    </recommendedName>
</protein>
<keyword evidence="3" id="KW-0862">Zinc</keyword>
<dbReference type="PANTHER" id="PTHR12109:SF3">
    <property type="entry name" value="RING FINGER PROTEIN 141"/>
    <property type="match status" value="1"/>
</dbReference>
<evidence type="ECO:0000259" key="6">
    <source>
        <dbReference type="PROSITE" id="PS50089"/>
    </source>
</evidence>
<dbReference type="PROSITE" id="PS00518">
    <property type="entry name" value="ZF_RING_1"/>
    <property type="match status" value="1"/>
</dbReference>
<dbReference type="GO" id="GO:0004842">
    <property type="term" value="F:ubiquitin-protein transferase activity"/>
    <property type="evidence" value="ECO:0007669"/>
    <property type="project" value="TreeGrafter"/>
</dbReference>
<feature type="region of interest" description="Disordered" evidence="5">
    <location>
        <begin position="243"/>
        <end position="268"/>
    </location>
</feature>
<dbReference type="InterPro" id="IPR013083">
    <property type="entry name" value="Znf_RING/FYVE/PHD"/>
</dbReference>
<evidence type="ECO:0000313" key="7">
    <source>
        <dbReference type="EMBL" id="KAK4297361.1"/>
    </source>
</evidence>